<dbReference type="Pfam" id="PF21866">
    <property type="entry name" value="DUF6915"/>
    <property type="match status" value="2"/>
</dbReference>
<proteinExistence type="predicted"/>
<accession>A0A7C5REP4</accession>
<protein>
    <recommendedName>
        <fullName evidence="1">DUF6915 domain-containing protein</fullName>
    </recommendedName>
</protein>
<feature type="domain" description="DUF6915" evidence="1">
    <location>
        <begin position="2"/>
        <end position="34"/>
    </location>
</feature>
<evidence type="ECO:0000259" key="1">
    <source>
        <dbReference type="Pfam" id="PF21866"/>
    </source>
</evidence>
<feature type="domain" description="DUF6915" evidence="1">
    <location>
        <begin position="47"/>
        <end position="147"/>
    </location>
</feature>
<name>A0A7C5REP4_9DEIN</name>
<dbReference type="InterPro" id="IPR054061">
    <property type="entry name" value="DUF6915"/>
</dbReference>
<comment type="caution">
    <text evidence="2">The sequence shown here is derived from an EMBL/GenBank/DDBJ whole genome shotgun (WGS) entry which is preliminary data.</text>
</comment>
<dbReference type="EMBL" id="DRXE01000162">
    <property type="protein sequence ID" value="HHM67906.1"/>
    <property type="molecule type" value="Genomic_DNA"/>
</dbReference>
<gene>
    <name evidence="2" type="ORF">ENM28_04185</name>
</gene>
<dbReference type="AlphaFoldDB" id="A0A7C5REP4"/>
<reference evidence="2" key="1">
    <citation type="journal article" date="2020" name="mSystems">
        <title>Genome- and Community-Level Interaction Insights into Carbon Utilization and Element Cycling Functions of Hydrothermarchaeota in Hydrothermal Sediment.</title>
        <authorList>
            <person name="Zhou Z."/>
            <person name="Liu Y."/>
            <person name="Xu W."/>
            <person name="Pan J."/>
            <person name="Luo Z.H."/>
            <person name="Li M."/>
        </authorList>
    </citation>
    <scope>NUCLEOTIDE SEQUENCE [LARGE SCALE GENOMIC DNA]</scope>
    <source>
        <strain evidence="2">SpSt-1071</strain>
    </source>
</reference>
<organism evidence="2">
    <name type="scientific">Thermus caliditerrae</name>
    <dbReference type="NCBI Taxonomy" id="1330700"/>
    <lineage>
        <taxon>Bacteria</taxon>
        <taxon>Thermotogati</taxon>
        <taxon>Deinococcota</taxon>
        <taxon>Deinococci</taxon>
        <taxon>Thermales</taxon>
        <taxon>Thermaceae</taxon>
        <taxon>Thermus</taxon>
    </lineage>
</organism>
<evidence type="ECO:0000313" key="2">
    <source>
        <dbReference type="EMBL" id="HHM67906.1"/>
    </source>
</evidence>
<sequence length="168" mass="19191">MPTRPVGERHCVEDLGFVPSLADWLRPLRLEGWMARGWNRGEASEEHPLVLARETARRYGGRPGDYLPLHRFLDETKAHFPDPRHRAMRHHGAGIREGVALFGETVVNADGEEVAVEKVLELHLLLELDRIPTVEDWLLRIRPAPWMLRGTDRSVARLSLKDLEEATS</sequence>